<dbReference type="FunFam" id="3.30.479.30:FF:000001">
    <property type="entry name" value="Prohibitin 2"/>
    <property type="match status" value="1"/>
</dbReference>
<dbReference type="InterPro" id="IPR000163">
    <property type="entry name" value="Prohibitin"/>
</dbReference>
<name>A0A178FL48_TRIVO</name>
<evidence type="ECO:0000256" key="2">
    <source>
        <dbReference type="ARBA" id="ARBA00009658"/>
    </source>
</evidence>
<dbReference type="PRINTS" id="PR00679">
    <property type="entry name" value="PROHIBITIN"/>
</dbReference>
<dbReference type="SUPFAM" id="SSF117892">
    <property type="entry name" value="Band 7/SPFH domain"/>
    <property type="match status" value="1"/>
</dbReference>
<keyword evidence="5" id="KW-0472">Membrane</keyword>
<dbReference type="EMBL" id="LHPN01000004">
    <property type="protein sequence ID" value="OAL72187.1"/>
    <property type="molecule type" value="Genomic_DNA"/>
</dbReference>
<evidence type="ECO:0000256" key="4">
    <source>
        <dbReference type="ARBA" id="ARBA00023128"/>
    </source>
</evidence>
<dbReference type="Pfam" id="PF01145">
    <property type="entry name" value="Band_7"/>
    <property type="match status" value="1"/>
</dbReference>
<dbReference type="GO" id="GO:0035632">
    <property type="term" value="C:mitochondrial prohibitin complex"/>
    <property type="evidence" value="ECO:0007669"/>
    <property type="project" value="UniProtKB-ARBA"/>
</dbReference>
<dbReference type="PANTHER" id="PTHR23222:SF1">
    <property type="entry name" value="PROHIBITIN-2"/>
    <property type="match status" value="1"/>
</dbReference>
<evidence type="ECO:0000256" key="3">
    <source>
        <dbReference type="ARBA" id="ARBA00022792"/>
    </source>
</evidence>
<evidence type="ECO:0000256" key="7">
    <source>
        <dbReference type="ARBA" id="ARBA00066275"/>
    </source>
</evidence>
<comment type="subunit">
    <text evidence="7">The mitochondrial prohibitin complex consists of two subunits (PHB1 and PHB2). The subunits assemble into a membrane-associated ring-shaped supercomplex of approximately 1 mDa. Interacts with ATG24/SNX4; the interaction is direct and plays a role in mitophagy.</text>
</comment>
<keyword evidence="3 8" id="KW-0999">Mitochondrion inner membrane</keyword>
<comment type="caution">
    <text evidence="10">The sequence shown here is derived from an EMBL/GenBank/DDBJ whole genome shotgun (WGS) entry which is preliminary data.</text>
</comment>
<keyword evidence="4" id="KW-0496">Mitochondrion</keyword>
<dbReference type="AlphaFoldDB" id="A0A178FL48"/>
<gene>
    <name evidence="10" type="ORF">A7D00_3185</name>
</gene>
<evidence type="ECO:0000256" key="8">
    <source>
        <dbReference type="RuleBase" id="RU366048"/>
    </source>
</evidence>
<comment type="subcellular location">
    <subcellularLocation>
        <location evidence="1 8">Mitochondrion inner membrane</location>
    </subcellularLocation>
</comment>
<dbReference type="CDD" id="cd03401">
    <property type="entry name" value="SPFH_prohibitin"/>
    <property type="match status" value="1"/>
</dbReference>
<evidence type="ECO:0000313" key="10">
    <source>
        <dbReference type="EMBL" id="OAL72187.1"/>
    </source>
</evidence>
<proteinExistence type="inferred from homology"/>
<dbReference type="InterPro" id="IPR001107">
    <property type="entry name" value="Band_7"/>
</dbReference>
<keyword evidence="11" id="KW-1185">Reference proteome</keyword>
<dbReference type="Proteomes" id="UP000243519">
    <property type="component" value="Unassembled WGS sequence"/>
</dbReference>
<evidence type="ECO:0000256" key="6">
    <source>
        <dbReference type="ARBA" id="ARBA00053189"/>
    </source>
</evidence>
<organism evidence="10 11">
    <name type="scientific">Trichophyton violaceum</name>
    <dbReference type="NCBI Taxonomy" id="34388"/>
    <lineage>
        <taxon>Eukaryota</taxon>
        <taxon>Fungi</taxon>
        <taxon>Dikarya</taxon>
        <taxon>Ascomycota</taxon>
        <taxon>Pezizomycotina</taxon>
        <taxon>Eurotiomycetes</taxon>
        <taxon>Eurotiomycetidae</taxon>
        <taxon>Onygenales</taxon>
        <taxon>Arthrodermataceae</taxon>
        <taxon>Trichophyton</taxon>
    </lineage>
</organism>
<accession>A0A178FL48</accession>
<dbReference type="SMART" id="SM00244">
    <property type="entry name" value="PHB"/>
    <property type="match status" value="1"/>
</dbReference>
<comment type="similarity">
    <text evidence="2 8">Belongs to the prohibitin family.</text>
</comment>
<dbReference type="Gene3D" id="3.30.479.30">
    <property type="entry name" value="Band 7 domain"/>
    <property type="match status" value="1"/>
</dbReference>
<dbReference type="OrthoDB" id="275637at2759"/>
<evidence type="ECO:0000313" key="11">
    <source>
        <dbReference type="Proteomes" id="UP000243519"/>
    </source>
</evidence>
<reference evidence="10 11" key="1">
    <citation type="submission" date="2016-05" db="EMBL/GenBank/DDBJ databases">
        <title>Genome sequencing of Trichophyton violaceum CMCC(F)T3l isolated from hair.</title>
        <authorList>
            <person name="Zhan P."/>
            <person name="Tao Y."/>
            <person name="Liu W."/>
        </authorList>
    </citation>
    <scope>NUCLEOTIDE SEQUENCE [LARGE SCALE GENOMIC DNA]</scope>
    <source>
        <strain evidence="11">CMCC(F)T3l</strain>
    </source>
</reference>
<evidence type="ECO:0000256" key="5">
    <source>
        <dbReference type="ARBA" id="ARBA00023136"/>
    </source>
</evidence>
<comment type="function">
    <text evidence="6">Prohibitin probably acts as a holdase/unfoldase for the stabilization of newly synthesized mitochondrial proteins. Involved in mitophagy. Required for the switch to necrotrophic growth.</text>
</comment>
<evidence type="ECO:0000256" key="1">
    <source>
        <dbReference type="ARBA" id="ARBA00004273"/>
    </source>
</evidence>
<dbReference type="InterPro" id="IPR036013">
    <property type="entry name" value="Band_7/SPFH_dom_sf"/>
</dbReference>
<dbReference type="GO" id="GO:0000423">
    <property type="term" value="P:mitophagy"/>
    <property type="evidence" value="ECO:0007669"/>
    <property type="project" value="UniProtKB-ARBA"/>
</dbReference>
<dbReference type="PANTHER" id="PTHR23222">
    <property type="entry name" value="PROHIBITIN"/>
    <property type="match status" value="1"/>
</dbReference>
<dbReference type="GO" id="GO:0007005">
    <property type="term" value="P:mitochondrion organization"/>
    <property type="evidence" value="ECO:0007669"/>
    <property type="project" value="TreeGrafter"/>
</dbReference>
<evidence type="ECO:0000259" key="9">
    <source>
        <dbReference type="SMART" id="SM00244"/>
    </source>
</evidence>
<feature type="domain" description="Band 7" evidence="9">
    <location>
        <begin position="53"/>
        <end position="214"/>
    </location>
</feature>
<sequence>MADPRETWQKLQTAIQQQGRRGFGAGGPAGGRAAGGIGVLIALGLGGYVLSNSLFNVDGGHRAIKYTRIGGVKKEIYNEGTHFQIPWFETPIIYDVRAKPRNVASLTGTKDLQMVNITCRVLSRPRVEALPQIYRTLGTDFDERVLPSIVNEVLKSVVAQFNASQLITQRESVARLVRENLARRAARFNIMLDDVSLTHLAFSPEFTAAVEAKQVAQQEAQRAAFIVDKARQEKQATVVRAQGEARSAQLIGDAIKKSKSYVELRKIENARNIAHILQEAGGKNKMYLDSEGLGLNVTAHGDSSD</sequence>
<protein>
    <recommendedName>
        <fullName evidence="8">Prohibitin</fullName>
    </recommendedName>
</protein>